<proteinExistence type="predicted"/>
<feature type="region of interest" description="Disordered" evidence="1">
    <location>
        <begin position="1494"/>
        <end position="1616"/>
    </location>
</feature>
<protein>
    <submittedName>
        <fullName evidence="2">Uncharacterized protein</fullName>
    </submittedName>
</protein>
<feature type="compositionally biased region" description="Polar residues" evidence="1">
    <location>
        <begin position="1325"/>
        <end position="1342"/>
    </location>
</feature>
<feature type="compositionally biased region" description="Pro residues" evidence="1">
    <location>
        <begin position="901"/>
        <end position="912"/>
    </location>
</feature>
<feature type="compositionally biased region" description="Basic and acidic residues" evidence="1">
    <location>
        <begin position="1008"/>
        <end position="1018"/>
    </location>
</feature>
<feature type="compositionally biased region" description="Polar residues" evidence="1">
    <location>
        <begin position="373"/>
        <end position="383"/>
    </location>
</feature>
<feature type="compositionally biased region" description="Polar residues" evidence="1">
    <location>
        <begin position="1392"/>
        <end position="1411"/>
    </location>
</feature>
<feature type="compositionally biased region" description="Low complexity" evidence="1">
    <location>
        <begin position="598"/>
        <end position="612"/>
    </location>
</feature>
<feature type="compositionally biased region" description="Basic residues" evidence="1">
    <location>
        <begin position="1094"/>
        <end position="1105"/>
    </location>
</feature>
<feature type="compositionally biased region" description="Polar residues" evidence="1">
    <location>
        <begin position="583"/>
        <end position="596"/>
    </location>
</feature>
<feature type="compositionally biased region" description="Polar residues" evidence="1">
    <location>
        <begin position="1078"/>
        <end position="1088"/>
    </location>
</feature>
<feature type="region of interest" description="Disordered" evidence="1">
    <location>
        <begin position="1440"/>
        <end position="1473"/>
    </location>
</feature>
<evidence type="ECO:0000256" key="1">
    <source>
        <dbReference type="SAM" id="MobiDB-lite"/>
    </source>
</evidence>
<feature type="compositionally biased region" description="Polar residues" evidence="1">
    <location>
        <begin position="1107"/>
        <end position="1117"/>
    </location>
</feature>
<feature type="compositionally biased region" description="Low complexity" evidence="1">
    <location>
        <begin position="940"/>
        <end position="956"/>
    </location>
</feature>
<feature type="region of interest" description="Disordered" evidence="1">
    <location>
        <begin position="680"/>
        <end position="1151"/>
    </location>
</feature>
<evidence type="ECO:0000313" key="3">
    <source>
        <dbReference type="Proteomes" id="UP000054845"/>
    </source>
</evidence>
<feature type="region of interest" description="Disordered" evidence="1">
    <location>
        <begin position="158"/>
        <end position="507"/>
    </location>
</feature>
<reference evidence="2 3" key="1">
    <citation type="submission" date="2014-09" db="EMBL/GenBank/DDBJ databases">
        <authorList>
            <person name="Magalhaes I.L.F."/>
            <person name="Oliveira U."/>
            <person name="Santos F.R."/>
            <person name="Vidigal T.H.D.A."/>
            <person name="Brescovit A.D."/>
            <person name="Santos A.J."/>
        </authorList>
    </citation>
    <scope>NUCLEOTIDE SEQUENCE [LARGE SCALE GENOMIC DNA]</scope>
</reference>
<feature type="compositionally biased region" description="Low complexity" evidence="1">
    <location>
        <begin position="827"/>
        <end position="841"/>
    </location>
</feature>
<feature type="compositionally biased region" description="Low complexity" evidence="1">
    <location>
        <begin position="198"/>
        <end position="220"/>
    </location>
</feature>
<feature type="region of interest" description="Disordered" evidence="1">
    <location>
        <begin position="540"/>
        <end position="659"/>
    </location>
</feature>
<feature type="compositionally biased region" description="Low complexity" evidence="1">
    <location>
        <begin position="920"/>
        <end position="933"/>
    </location>
</feature>
<feature type="compositionally biased region" description="Polar residues" evidence="1">
    <location>
        <begin position="1583"/>
        <end position="1600"/>
    </location>
</feature>
<accession>A0A0P1BEH5</accession>
<feature type="compositionally biased region" description="Low complexity" evidence="1">
    <location>
        <begin position="1445"/>
        <end position="1459"/>
    </location>
</feature>
<feature type="compositionally biased region" description="Basic and acidic residues" evidence="1">
    <location>
        <begin position="571"/>
        <end position="582"/>
    </location>
</feature>
<organism evidence="2 3">
    <name type="scientific">Ceraceosorus bombacis</name>
    <dbReference type="NCBI Taxonomy" id="401625"/>
    <lineage>
        <taxon>Eukaryota</taxon>
        <taxon>Fungi</taxon>
        <taxon>Dikarya</taxon>
        <taxon>Basidiomycota</taxon>
        <taxon>Ustilaginomycotina</taxon>
        <taxon>Exobasidiomycetes</taxon>
        <taxon>Ceraceosorales</taxon>
        <taxon>Ceraceosoraceae</taxon>
        <taxon>Ceraceosorus</taxon>
    </lineage>
</organism>
<feature type="compositionally biased region" description="Polar residues" evidence="1">
    <location>
        <begin position="1045"/>
        <end position="1064"/>
    </location>
</feature>
<feature type="compositionally biased region" description="Basic and acidic residues" evidence="1">
    <location>
        <begin position="478"/>
        <end position="496"/>
    </location>
</feature>
<feature type="compositionally biased region" description="Polar residues" evidence="1">
    <location>
        <begin position="230"/>
        <end position="245"/>
    </location>
</feature>
<feature type="region of interest" description="Disordered" evidence="1">
    <location>
        <begin position="1318"/>
        <end position="1424"/>
    </location>
</feature>
<dbReference type="EMBL" id="CCYA01000240">
    <property type="protein sequence ID" value="CEH14237.1"/>
    <property type="molecule type" value="Genomic_DNA"/>
</dbReference>
<feature type="compositionally biased region" description="Basic and acidic residues" evidence="1">
    <location>
        <begin position="1232"/>
        <end position="1242"/>
    </location>
</feature>
<sequence>MHPSRARAVSLGTSTEEAASTAAAAAAVRASRNSTQYRVASTPAQPRIVEVDEPQDLVTEFGNPLRALADRGSDASDRGHEPFPLPEPLAQALRIGLGKGAVSPELARQLRSEYERQSATLSPLDRTSPAVGETRRTTGETDRERLLAYWRMIEAQGTTSVEASRRSSLLSYRSRPHSWASERPASRSSTVPATMSRPPSAHSQPAQAHAAADAQTSTSSVWPSVRMPGPSNQSTPGPTDPQLWTSEWPDDRGEPSRSSSPANVPLTDEEFRTPAGTLQRFSWSDEEDASPTADAQTESVNISDHVDGVTRKSSMTDMQQAGDQTGRSGSATPRPGKQTPAAIPLGISSKLDSVWAQHHHTGTLERQAPEQRPSLNDFLTVSYHTPADQRSRTSLLSAAAASSQAEDEHLEPGVDTFFSAPKAAEAPIPSPSSPRRPSASPGQSSWRKPIPAASEREWKEEGADQVTDMKLSPTHTWRRLDTDFSDKPDSMGDTRGSKHSSQLSRGSNATDALLAHVEQIRAGPAFRLDPTASIELLGTPSDTALSDARQVSDLSGSPSGAKRPRALSLIDKIRGRVRRGSESTRGITSSPKSPTKISAPTTPVSPASPWSSRILSPKRERGAQATADNDADGISDGMSSLTAVPRGRASATALRNARRRSGTALTINDENDSVMSLQRALADANGLRPTRSRSPLKSSPHSRPRSIHSVRSARSRRSSAPSLRASYRAGELLPEFQKSTPTRGYPPPLSGMEETRLQRALRAEAEWEDVQEQNRVTDKMASGEAGAGQTDQAAPSKKAGRWAWRKRNDSESAPGDSTDMTRTRTQSEASGSEAAAGAHSSRTMPHSPAMEQEEDRSLDANRVSASLEIVRIERKPDMDGQIGVRGLHGVYGADNFSSLTPVPPPAPVPPLRPSRRTRRTNSTDGSSGSSPTLQTLGGLESENGAVAGASSAAPSSTQGPALAATNGGFDPRGLHPWTPGAFRRPRPMPHSPVHSTAAEDFPSIRSNHRLEPSDASDRRHGHVPGLDGTEDVTEDVHADLAAQKSAGSLQKHSGAQAQPVSQPASVPRNAEPPLAPHGTSQLSASVTSAGPPVHQRRPGSVRHTRNLSDAQSSTASPRRTLPALPVLQTEHATARPMRSTSETIGERPLTPVPYADTAVQASLAALAALESSKEDGWRARWAKTKLFGAPEIQGGQPAWLDESPGSRADLSQSELSDYSNARPRRRAAPYSKTREASARRASDAGAMSSGRSDASRRQWPKAHVSQQASLGSQHGASHSEARHVHDATGMADIYGSTTSMRDFEALSASERTMFVPGSDARSAAGSANVTRQGLLSDPAQSQRETKRYDTLPFLTPPRQRSRPAGRTPQRAAIPSFASDHPAATSPPHLPSDSGTSAATALNPVSASSDATSPVVRSPANDWDEQVVPALQRRLELEAEEERKFAAAAAASAALPRLTAPGTEQEHHDSSSVVSAFGAESLPVFGLVHEEDVAGEPKVKLPFPRHAVQDSPDARRRNAGANASPMDSGRRRTQSGYTGHRSPRHSRTGGKASALSRLDPDSGDRPRRSSERNGERRKRYDVQASESSAAPRSTRKSSAGSHKTRRPAKQGYSGEDIKAWQAALAVGMTEMYE</sequence>
<feature type="compositionally biased region" description="Low complexity" evidence="1">
    <location>
        <begin position="392"/>
        <end position="404"/>
    </location>
</feature>
<dbReference type="OrthoDB" id="10692557at2759"/>
<feature type="region of interest" description="Disordered" evidence="1">
    <location>
        <begin position="113"/>
        <end position="140"/>
    </location>
</feature>
<dbReference type="Proteomes" id="UP000054845">
    <property type="component" value="Unassembled WGS sequence"/>
</dbReference>
<feature type="compositionally biased region" description="Polar residues" evidence="1">
    <location>
        <begin position="1264"/>
        <end position="1276"/>
    </location>
</feature>
<feature type="region of interest" description="Disordered" evidence="1">
    <location>
        <begin position="1192"/>
        <end position="1282"/>
    </location>
</feature>
<feature type="compositionally biased region" description="Low complexity" evidence="1">
    <location>
        <begin position="718"/>
        <end position="729"/>
    </location>
</feature>
<feature type="compositionally biased region" description="Basic residues" evidence="1">
    <location>
        <begin position="700"/>
        <end position="717"/>
    </location>
</feature>
<evidence type="ECO:0000313" key="2">
    <source>
        <dbReference type="EMBL" id="CEH14237.1"/>
    </source>
</evidence>
<feature type="compositionally biased region" description="Polar residues" evidence="1">
    <location>
        <begin position="293"/>
        <end position="302"/>
    </location>
</feature>
<feature type="compositionally biased region" description="Basic and acidic residues" evidence="1">
    <location>
        <begin position="753"/>
        <end position="765"/>
    </location>
</feature>
<feature type="compositionally biased region" description="Basic and acidic residues" evidence="1">
    <location>
        <begin position="1557"/>
        <end position="1580"/>
    </location>
</feature>
<feature type="compositionally biased region" description="Low complexity" evidence="1">
    <location>
        <begin position="435"/>
        <end position="445"/>
    </location>
</feature>
<keyword evidence="3" id="KW-1185">Reference proteome</keyword>
<name>A0A0P1BEH5_9BASI</name>
<feature type="compositionally biased region" description="Polar residues" evidence="1">
    <location>
        <begin position="311"/>
        <end position="331"/>
    </location>
</feature>
<feature type="compositionally biased region" description="Polar residues" evidence="1">
    <location>
        <begin position="1209"/>
        <end position="1219"/>
    </location>
</feature>